<protein>
    <submittedName>
        <fullName evidence="4">Astakine isoform X2</fullName>
    </submittedName>
    <submittedName>
        <fullName evidence="3">Astakine-like</fullName>
    </submittedName>
</protein>
<feature type="chain" id="PRO_5044636920" evidence="1">
    <location>
        <begin position="23"/>
        <end position="133"/>
    </location>
</feature>
<dbReference type="GeneID" id="107224949"/>
<organism evidence="2 3">
    <name type="scientific">Neodiprion lecontei</name>
    <name type="common">Redheaded pine sawfly</name>
    <dbReference type="NCBI Taxonomy" id="441921"/>
    <lineage>
        <taxon>Eukaryota</taxon>
        <taxon>Metazoa</taxon>
        <taxon>Ecdysozoa</taxon>
        <taxon>Arthropoda</taxon>
        <taxon>Hexapoda</taxon>
        <taxon>Insecta</taxon>
        <taxon>Pterygota</taxon>
        <taxon>Neoptera</taxon>
        <taxon>Endopterygota</taxon>
        <taxon>Hymenoptera</taxon>
        <taxon>Tenthredinoidea</taxon>
        <taxon>Diprionidae</taxon>
        <taxon>Diprioninae</taxon>
        <taxon>Neodiprion</taxon>
    </lineage>
</organism>
<proteinExistence type="predicted"/>
<dbReference type="RefSeq" id="XP_015520701.1">
    <property type="nucleotide sequence ID" value="XM_015665215.1"/>
</dbReference>
<dbReference type="Proteomes" id="UP000829291">
    <property type="component" value="Chromosome 5"/>
</dbReference>
<dbReference type="KEGG" id="nlo:107224949"/>
<evidence type="ECO:0000313" key="4">
    <source>
        <dbReference type="RefSeq" id="XP_046597194.1"/>
    </source>
</evidence>
<evidence type="ECO:0000256" key="1">
    <source>
        <dbReference type="SAM" id="SignalP"/>
    </source>
</evidence>
<dbReference type="RefSeq" id="XP_046597194.1">
    <property type="nucleotide sequence ID" value="XM_046741238.1"/>
</dbReference>
<accession>A0A6J0C2P7</accession>
<sequence length="133" mass="14840">MTQPLAFIVLIVAVGICEISYARVMDRPRWIQCQSNSECTPGYCCTIGKQKFSIPQCKLMHDIGDVCRPDGSITLNTTLMYPDGSQIELTEVHDMFCPCGYGLSCDRRDAVCRDPSQERGFNHLPGEAITEDD</sequence>
<dbReference type="OrthoDB" id="6408184at2759"/>
<name>A0A6J0C2P7_NEOLC</name>
<feature type="signal peptide" evidence="1">
    <location>
        <begin position="1"/>
        <end position="22"/>
    </location>
</feature>
<keyword evidence="1" id="KW-0732">Signal</keyword>
<keyword evidence="2" id="KW-1185">Reference proteome</keyword>
<dbReference type="Gene3D" id="2.10.80.10">
    <property type="entry name" value="Lipase, subunit A"/>
    <property type="match status" value="1"/>
</dbReference>
<reference evidence="3" key="1">
    <citation type="submission" date="2025-04" db="UniProtKB">
        <authorList>
            <consortium name="RefSeq"/>
        </authorList>
    </citation>
    <scope>IDENTIFICATION</scope>
    <source>
        <tissue evidence="4">Thorax and Abdomen</tissue>
        <tissue evidence="3">Whole body</tissue>
    </source>
</reference>
<evidence type="ECO:0000313" key="2">
    <source>
        <dbReference type="Proteomes" id="UP000829291"/>
    </source>
</evidence>
<dbReference type="AlphaFoldDB" id="A0A6J0C2P7"/>
<evidence type="ECO:0000313" key="3">
    <source>
        <dbReference type="RefSeq" id="XP_015520701.1"/>
    </source>
</evidence>
<gene>
    <name evidence="3 4" type="primary">LOC107224949</name>
</gene>